<dbReference type="InterPro" id="IPR036291">
    <property type="entry name" value="NAD(P)-bd_dom_sf"/>
</dbReference>
<dbReference type="PANTHER" id="PTHR14097">
    <property type="entry name" value="OXIDOREDUCTASE HTATIP2"/>
    <property type="match status" value="1"/>
</dbReference>
<name>A0A8H3IJV3_9LECA</name>
<dbReference type="Proteomes" id="UP000664169">
    <property type="component" value="Unassembled WGS sequence"/>
</dbReference>
<evidence type="ECO:0000313" key="1">
    <source>
        <dbReference type="EMBL" id="CAF9916299.1"/>
    </source>
</evidence>
<dbReference type="Gene3D" id="3.40.50.720">
    <property type="entry name" value="NAD(P)-binding Rossmann-like Domain"/>
    <property type="match status" value="1"/>
</dbReference>
<comment type="caution">
    <text evidence="1">The sequence shown here is derived from an EMBL/GenBank/DDBJ whole genome shotgun (WGS) entry which is preliminary data.</text>
</comment>
<dbReference type="PANTHER" id="PTHR14097:SF9">
    <property type="entry name" value="EPIMERASE, PUTATIVE (AFU_ORTHOLOGUE AFUA_8G07320)-RELATED"/>
    <property type="match status" value="1"/>
</dbReference>
<dbReference type="SUPFAM" id="SSF51735">
    <property type="entry name" value="NAD(P)-binding Rossmann-fold domains"/>
    <property type="match status" value="1"/>
</dbReference>
<dbReference type="EMBL" id="CAJPDQ010000011">
    <property type="protein sequence ID" value="CAF9916299.1"/>
    <property type="molecule type" value="Genomic_DNA"/>
</dbReference>
<proteinExistence type="predicted"/>
<keyword evidence="2" id="KW-1185">Reference proteome</keyword>
<organism evidence="1 2">
    <name type="scientific">Gomphillus americanus</name>
    <dbReference type="NCBI Taxonomy" id="1940652"/>
    <lineage>
        <taxon>Eukaryota</taxon>
        <taxon>Fungi</taxon>
        <taxon>Dikarya</taxon>
        <taxon>Ascomycota</taxon>
        <taxon>Pezizomycotina</taxon>
        <taxon>Lecanoromycetes</taxon>
        <taxon>OSLEUM clade</taxon>
        <taxon>Ostropomycetidae</taxon>
        <taxon>Ostropales</taxon>
        <taxon>Graphidaceae</taxon>
        <taxon>Gomphilloideae</taxon>
        <taxon>Gomphillus</taxon>
    </lineage>
</organism>
<sequence length="185" mass="20582">MKIIITGATGLIGRSTLEKALNHPEITKVVAYTRKPLQQQHTKLENVISKDLDLPEDPSPCIWCAGAKLGVSMEECEQLEEAALVAASRHGRFVYLSGMLAVKNQDEQLWFASEGRKLKGRTEAKLTNEESYIARPSMVIQNWTLPMTVRVDDLASVLVHLAVNGDSRKTWENSQIVGLAKELKQ</sequence>
<dbReference type="AlphaFoldDB" id="A0A8H3IJV3"/>
<reference evidence="1" key="1">
    <citation type="submission" date="2021-03" db="EMBL/GenBank/DDBJ databases">
        <authorList>
            <person name="Tagirdzhanova G."/>
        </authorList>
    </citation>
    <scope>NUCLEOTIDE SEQUENCE</scope>
</reference>
<accession>A0A8H3IJV3</accession>
<dbReference type="OrthoDB" id="3535423at2759"/>
<protein>
    <submittedName>
        <fullName evidence="1">Uncharacterized protein</fullName>
    </submittedName>
</protein>
<evidence type="ECO:0000313" key="2">
    <source>
        <dbReference type="Proteomes" id="UP000664169"/>
    </source>
</evidence>
<gene>
    <name evidence="1" type="ORF">GOMPHAMPRED_000951</name>
</gene>